<dbReference type="AlphaFoldDB" id="A0A642UJI1"/>
<proteinExistence type="predicted"/>
<gene>
    <name evidence="1" type="ORF">DIURU_003980</name>
</gene>
<comment type="caution">
    <text evidence="1">The sequence shown here is derived from an EMBL/GenBank/DDBJ whole genome shotgun (WGS) entry which is preliminary data.</text>
</comment>
<dbReference type="VEuPathDB" id="FungiDB:DIURU_003980"/>
<name>A0A642UJI1_DIURU</name>
<evidence type="ECO:0000313" key="1">
    <source>
        <dbReference type="EMBL" id="KAA8900164.1"/>
    </source>
</evidence>
<dbReference type="Proteomes" id="UP000449547">
    <property type="component" value="Unassembled WGS sequence"/>
</dbReference>
<reference evidence="1 2" key="1">
    <citation type="submission" date="2019-07" db="EMBL/GenBank/DDBJ databases">
        <title>Genome assembly of two rare yeast pathogens: Diutina rugosa and Trichomonascus ciferrii.</title>
        <authorList>
            <person name="Mixao V."/>
            <person name="Saus E."/>
            <person name="Hansen A."/>
            <person name="Lass-Flor C."/>
            <person name="Gabaldon T."/>
        </authorList>
    </citation>
    <scope>NUCLEOTIDE SEQUENCE [LARGE SCALE GENOMIC DNA]</scope>
    <source>
        <strain evidence="1 2">CBS 613</strain>
    </source>
</reference>
<protein>
    <submittedName>
        <fullName evidence="1">Uncharacterized protein</fullName>
    </submittedName>
</protein>
<dbReference type="RefSeq" id="XP_034011303.1">
    <property type="nucleotide sequence ID" value="XM_034156802.1"/>
</dbReference>
<sequence>MSPLYPIPRFSILRERETTANEIKRFLADQHFDGATLWRSLSAAAEDPESKAFLKKHRATIEAFTTRTQFRRWFFIVDRAMVGLHLSTQVEERRLLSRRPALDRVDFFDAIDKAADANYLIHKYSTPEYVALLARSVFSRYPSVQKFLLDYVADPAHQHEDISHILNQLMLALPDLLPLSAYQYVYKL</sequence>
<keyword evidence="2" id="KW-1185">Reference proteome</keyword>
<accession>A0A642UJI1</accession>
<evidence type="ECO:0000313" key="2">
    <source>
        <dbReference type="Proteomes" id="UP000449547"/>
    </source>
</evidence>
<dbReference type="GeneID" id="54782631"/>
<organism evidence="1 2">
    <name type="scientific">Diutina rugosa</name>
    <name type="common">Yeast</name>
    <name type="synonym">Candida rugosa</name>
    <dbReference type="NCBI Taxonomy" id="5481"/>
    <lineage>
        <taxon>Eukaryota</taxon>
        <taxon>Fungi</taxon>
        <taxon>Dikarya</taxon>
        <taxon>Ascomycota</taxon>
        <taxon>Saccharomycotina</taxon>
        <taxon>Pichiomycetes</taxon>
        <taxon>Debaryomycetaceae</taxon>
        <taxon>Diutina</taxon>
    </lineage>
</organism>
<dbReference type="EMBL" id="SWFT01000116">
    <property type="protein sequence ID" value="KAA8900164.1"/>
    <property type="molecule type" value="Genomic_DNA"/>
</dbReference>